<organism evidence="1 2">
    <name type="scientific">Schistosoma mattheei</name>
    <dbReference type="NCBI Taxonomy" id="31246"/>
    <lineage>
        <taxon>Eukaryota</taxon>
        <taxon>Metazoa</taxon>
        <taxon>Spiralia</taxon>
        <taxon>Lophotrochozoa</taxon>
        <taxon>Platyhelminthes</taxon>
        <taxon>Trematoda</taxon>
        <taxon>Digenea</taxon>
        <taxon>Strigeidida</taxon>
        <taxon>Schistosomatoidea</taxon>
        <taxon>Schistosomatidae</taxon>
        <taxon>Schistosoma</taxon>
    </lineage>
</organism>
<dbReference type="Proteomes" id="UP000269396">
    <property type="component" value="Unassembled WGS sequence"/>
</dbReference>
<name>A0A183P7Z2_9TREM</name>
<proteinExistence type="predicted"/>
<sequence length="85" mass="9739">MVDCEDLRNESSNNFFEQEPVGAVITCTLVQHVKEETRFDPDSESSLLDLILTHYEDDVANHHYMPNLGKSDHAVLNFDFHVCQS</sequence>
<reference evidence="1 2" key="1">
    <citation type="submission" date="2018-11" db="EMBL/GenBank/DDBJ databases">
        <authorList>
            <consortium name="Pathogen Informatics"/>
        </authorList>
    </citation>
    <scope>NUCLEOTIDE SEQUENCE [LARGE SCALE GENOMIC DNA]</scope>
    <source>
        <strain>Denwood</strain>
        <strain evidence="2">Zambia</strain>
    </source>
</reference>
<protein>
    <submittedName>
        <fullName evidence="1">Uncharacterized protein</fullName>
    </submittedName>
</protein>
<evidence type="ECO:0000313" key="2">
    <source>
        <dbReference type="Proteomes" id="UP000269396"/>
    </source>
</evidence>
<dbReference type="AlphaFoldDB" id="A0A183P7Z2"/>
<keyword evidence="2" id="KW-1185">Reference proteome</keyword>
<evidence type="ECO:0000313" key="1">
    <source>
        <dbReference type="EMBL" id="VDP54655.1"/>
    </source>
</evidence>
<accession>A0A183P7Z2</accession>
<gene>
    <name evidence="1" type="ORF">SMTD_LOCUS10478</name>
</gene>
<dbReference type="EMBL" id="UZAL01030602">
    <property type="protein sequence ID" value="VDP54655.1"/>
    <property type="molecule type" value="Genomic_DNA"/>
</dbReference>